<gene>
    <name evidence="1" type="ORF">LMI_1676</name>
    <name evidence="2" type="ORF">SAMN02982997_02543</name>
</gene>
<dbReference type="Proteomes" id="UP000182998">
    <property type="component" value="Unassembled WGS sequence"/>
</dbReference>
<keyword evidence="4" id="KW-1185">Reference proteome</keyword>
<dbReference type="AlphaFoldDB" id="A0A098GG60"/>
<proteinExistence type="predicted"/>
<evidence type="ECO:0000313" key="1">
    <source>
        <dbReference type="EMBL" id="CEG60972.1"/>
    </source>
</evidence>
<sequence>MAATTEEMFTELPTVSNATMSDIICAVQGYVSPSNLGLSVQESLQQVYNLFQSNIILFNSGNPNGSLAGTTYQFCWDTLNDLLWICTTSGTSSTAVWTRANVNSGYTTTATANGTTTLTIESNYWQFFTGTLNQTVVMPVTSTLAQGITWSIVNESTGTVTIQSSGLNTITTLASGQRALITCILNSGTSASSWYAALSASGGGVASITGTANQVIASSSTGAVTLSTPQDIATTSSPTFNALTLTNPLTQANGGTENSTPLTNGELWVGNTGNPPSRTTLTAGSNISISNGAGSITISATGLAGFSWTTVTGTSQAMLSNNGYIANNAGLVTLTLPATSAVGDEIDIIGKGAGGWKVQCGVGQTIVVGSSTTTSGGSVASTNAKDSFYMICTTANTEWTVASAPQSSGLTIA</sequence>
<organism evidence="1 3">
    <name type="scientific">Legionella micdadei</name>
    <name type="common">Tatlockia micdadei</name>
    <dbReference type="NCBI Taxonomy" id="451"/>
    <lineage>
        <taxon>Bacteria</taxon>
        <taxon>Pseudomonadati</taxon>
        <taxon>Pseudomonadota</taxon>
        <taxon>Gammaproteobacteria</taxon>
        <taxon>Legionellales</taxon>
        <taxon>Legionellaceae</taxon>
        <taxon>Legionella</taxon>
    </lineage>
</organism>
<dbReference type="Proteomes" id="UP000032414">
    <property type="component" value="Chromosome I"/>
</dbReference>
<name>A0A098GG60_LEGMI</name>
<protein>
    <submittedName>
        <fullName evidence="1">Uncharacterized protein</fullName>
    </submittedName>
</protein>
<dbReference type="EMBL" id="FMVN01000014">
    <property type="protein sequence ID" value="SCY69791.1"/>
    <property type="molecule type" value="Genomic_DNA"/>
</dbReference>
<dbReference type="RefSeq" id="WP_045099298.1">
    <property type="nucleotide sequence ID" value="NZ_FMVN01000014.1"/>
</dbReference>
<dbReference type="EMBL" id="LN614830">
    <property type="protein sequence ID" value="CEG60972.1"/>
    <property type="molecule type" value="Genomic_DNA"/>
</dbReference>
<dbReference type="OrthoDB" id="8832761at2"/>
<dbReference type="HOGENOM" id="CLU_665535_0_0_6"/>
<evidence type="ECO:0000313" key="2">
    <source>
        <dbReference type="EMBL" id="SCY69791.1"/>
    </source>
</evidence>
<evidence type="ECO:0000313" key="4">
    <source>
        <dbReference type="Proteomes" id="UP000182998"/>
    </source>
</evidence>
<evidence type="ECO:0000313" key="3">
    <source>
        <dbReference type="Proteomes" id="UP000032414"/>
    </source>
</evidence>
<reference evidence="2 4" key="3">
    <citation type="submission" date="2016-10" db="EMBL/GenBank/DDBJ databases">
        <authorList>
            <person name="Varghese N."/>
            <person name="Submissions S."/>
        </authorList>
    </citation>
    <scope>NUCLEOTIDE SEQUENCE [LARGE SCALE GENOMIC DNA]</scope>
    <source>
        <strain evidence="2 4">ATCC 33218</strain>
    </source>
</reference>
<reference evidence="3" key="2">
    <citation type="submission" date="2014-09" db="EMBL/GenBank/DDBJ databases">
        <authorList>
            <person name="Gomez-Valero L."/>
        </authorList>
    </citation>
    <scope>NUCLEOTIDE SEQUENCE [LARGE SCALE GENOMIC DNA]</scope>
    <source>
        <strain evidence="3">ATCC33218</strain>
    </source>
</reference>
<dbReference type="KEGG" id="tmc:LMI_1676"/>
<dbReference type="PATRIC" id="fig|451.8.peg.1954"/>
<reference evidence="1" key="1">
    <citation type="submission" date="2014-09" db="EMBL/GenBank/DDBJ databases">
        <authorList>
            <person name="GOMEZ-VALERO Laura"/>
        </authorList>
    </citation>
    <scope>NUCLEOTIDE SEQUENCE</scope>
    <source>
        <strain evidence="1">ATCC33218</strain>
    </source>
</reference>
<accession>A0A098GG60</accession>